<reference evidence="14 15" key="1">
    <citation type="submission" date="2020-10" db="EMBL/GenBank/DDBJ databases">
        <title>Phylogeny of dyella-like bacteria.</title>
        <authorList>
            <person name="Fu J."/>
        </authorList>
    </citation>
    <scope>NUCLEOTIDE SEQUENCE [LARGE SCALE GENOMIC DNA]</scope>
    <source>
        <strain evidence="14 15">KACC 19113</strain>
    </source>
</reference>
<feature type="transmembrane region" description="Helical" evidence="13">
    <location>
        <begin position="84"/>
        <end position="108"/>
    </location>
</feature>
<evidence type="ECO:0000256" key="11">
    <source>
        <dbReference type="ARBA" id="ARBA00023303"/>
    </source>
</evidence>
<feature type="transmembrane region" description="Helical" evidence="13">
    <location>
        <begin position="18"/>
        <end position="35"/>
    </location>
</feature>
<dbReference type="InterPro" id="IPR010617">
    <property type="entry name" value="TMEM175-like"/>
</dbReference>
<keyword evidence="3" id="KW-0813">Transport</keyword>
<evidence type="ECO:0000256" key="10">
    <source>
        <dbReference type="ARBA" id="ARBA00023136"/>
    </source>
</evidence>
<evidence type="ECO:0000256" key="6">
    <source>
        <dbReference type="ARBA" id="ARBA00022826"/>
    </source>
</evidence>
<evidence type="ECO:0000256" key="4">
    <source>
        <dbReference type="ARBA" id="ARBA00022538"/>
    </source>
</evidence>
<keyword evidence="10 13" id="KW-0472">Membrane</keyword>
<evidence type="ECO:0000256" key="8">
    <source>
        <dbReference type="ARBA" id="ARBA00022989"/>
    </source>
</evidence>
<evidence type="ECO:0000313" key="14">
    <source>
        <dbReference type="EMBL" id="MFK2877456.1"/>
    </source>
</evidence>
<evidence type="ECO:0000256" key="13">
    <source>
        <dbReference type="SAM" id="Phobius"/>
    </source>
</evidence>
<feature type="transmembrane region" description="Helical" evidence="13">
    <location>
        <begin position="120"/>
        <end position="144"/>
    </location>
</feature>
<organism evidence="14 15">
    <name type="scientific">Rhodanobacter hydrolyticus</name>
    <dbReference type="NCBI Taxonomy" id="2250595"/>
    <lineage>
        <taxon>Bacteria</taxon>
        <taxon>Pseudomonadati</taxon>
        <taxon>Pseudomonadota</taxon>
        <taxon>Gammaproteobacteria</taxon>
        <taxon>Lysobacterales</taxon>
        <taxon>Rhodanobacteraceae</taxon>
        <taxon>Rhodanobacter</taxon>
    </lineage>
</organism>
<keyword evidence="7" id="KW-0630">Potassium</keyword>
<evidence type="ECO:0000256" key="5">
    <source>
        <dbReference type="ARBA" id="ARBA00022692"/>
    </source>
</evidence>
<keyword evidence="11" id="KW-0407">Ion channel</keyword>
<evidence type="ECO:0000256" key="1">
    <source>
        <dbReference type="ARBA" id="ARBA00004141"/>
    </source>
</evidence>
<keyword evidence="8 13" id="KW-1133">Transmembrane helix</keyword>
<feature type="transmembrane region" description="Helical" evidence="13">
    <location>
        <begin position="156"/>
        <end position="176"/>
    </location>
</feature>
<feature type="transmembrane region" description="Helical" evidence="13">
    <location>
        <begin position="182"/>
        <end position="202"/>
    </location>
</feature>
<keyword evidence="6" id="KW-0631">Potassium channel</keyword>
<evidence type="ECO:0000256" key="2">
    <source>
        <dbReference type="ARBA" id="ARBA00006920"/>
    </source>
</evidence>
<feature type="transmembrane region" description="Helical" evidence="13">
    <location>
        <begin position="55"/>
        <end position="72"/>
    </location>
</feature>
<protein>
    <submittedName>
        <fullName evidence="14">DUF1211 domain-containing protein</fullName>
    </submittedName>
</protein>
<dbReference type="Pfam" id="PF06736">
    <property type="entry name" value="TMEM175"/>
    <property type="match status" value="1"/>
</dbReference>
<gene>
    <name evidence="14" type="ORF">ISP25_10285</name>
</gene>
<evidence type="ECO:0000256" key="7">
    <source>
        <dbReference type="ARBA" id="ARBA00022958"/>
    </source>
</evidence>
<keyword evidence="15" id="KW-1185">Reference proteome</keyword>
<keyword evidence="4" id="KW-0633">Potassium transport</keyword>
<dbReference type="Proteomes" id="UP001620339">
    <property type="component" value="Unassembled WGS sequence"/>
</dbReference>
<accession>A0ABW8J8K3</accession>
<keyword evidence="9" id="KW-0406">Ion transport</keyword>
<proteinExistence type="inferred from homology"/>
<evidence type="ECO:0000256" key="12">
    <source>
        <dbReference type="ARBA" id="ARBA00034430"/>
    </source>
</evidence>
<evidence type="ECO:0000256" key="3">
    <source>
        <dbReference type="ARBA" id="ARBA00022448"/>
    </source>
</evidence>
<name>A0ABW8J8K3_9GAMM</name>
<dbReference type="EMBL" id="JADIKK010000008">
    <property type="protein sequence ID" value="MFK2877456.1"/>
    <property type="molecule type" value="Genomic_DNA"/>
</dbReference>
<comment type="similarity">
    <text evidence="2">Belongs to the TMEM175 family.</text>
</comment>
<keyword evidence="5 13" id="KW-0812">Transmembrane</keyword>
<sequence>MAPQLREEHVRQRHLDRLVMMSDGVFAIAMTLSAVELKPESLPGKSLLEAWATPLGVYFLSFAIIAGVWFVHRRSLAHLRDVDNVTTGLNLLLLSLVALMPVVVRFLMTDQARLINNAGMVVYGFAMTATYGCLALTWGYPALYAGLASHVSRRQAWAWTLEYLFVSILFCAMALLGLRLTLLAVLVAVVSVVMRAASFWLGRPGKS</sequence>
<comment type="catalytic activity">
    <reaction evidence="12">
        <text>K(+)(in) = K(+)(out)</text>
        <dbReference type="Rhea" id="RHEA:29463"/>
        <dbReference type="ChEBI" id="CHEBI:29103"/>
    </reaction>
</comment>
<evidence type="ECO:0000313" key="15">
    <source>
        <dbReference type="Proteomes" id="UP001620339"/>
    </source>
</evidence>
<comment type="caution">
    <text evidence="14">The sequence shown here is derived from an EMBL/GenBank/DDBJ whole genome shotgun (WGS) entry which is preliminary data.</text>
</comment>
<comment type="subcellular location">
    <subcellularLocation>
        <location evidence="1">Membrane</location>
        <topology evidence="1">Multi-pass membrane protein</topology>
    </subcellularLocation>
</comment>
<evidence type="ECO:0000256" key="9">
    <source>
        <dbReference type="ARBA" id="ARBA00023065"/>
    </source>
</evidence>